<feature type="region of interest" description="Disordered" evidence="1">
    <location>
        <begin position="233"/>
        <end position="274"/>
    </location>
</feature>
<sequence>MILGGVGPRWGRERGRVRSQWPTGLPGVGFRVHGVIALRLPRGNRGERAAAAAAARLALERQGRTIAARHRPDELEVARLEVARQTVRWRALEEGGDGGHWKARLTLSLGKEDGARSQAYLDSLRAARLRAEQEQVGRDVFQEEVLATPDAARVWWLLTHTGAAPRPDWKEFREHILPLVGGGDDAQSRTDRFVHGFARFWDHLGADPGQRVRFMEVVDQVLARMGWPALENWGLPPEPGPEVDPGPEVEPEPEPGPGPGSARRARSGGKGAAG</sequence>
<dbReference type="Proteomes" id="UP001165143">
    <property type="component" value="Unassembled WGS sequence"/>
</dbReference>
<accession>A0A9W6PGX4</accession>
<name>A0A9W6PGX4_9ACTN</name>
<organism evidence="2 3">
    <name type="scientific">Kitasatospora phosalacinea</name>
    <dbReference type="NCBI Taxonomy" id="2065"/>
    <lineage>
        <taxon>Bacteria</taxon>
        <taxon>Bacillati</taxon>
        <taxon>Actinomycetota</taxon>
        <taxon>Actinomycetes</taxon>
        <taxon>Kitasatosporales</taxon>
        <taxon>Streptomycetaceae</taxon>
        <taxon>Kitasatospora</taxon>
    </lineage>
</organism>
<protein>
    <submittedName>
        <fullName evidence="2">Uncharacterized protein</fullName>
    </submittedName>
</protein>
<gene>
    <name evidence="2" type="ORF">Kpho01_28460</name>
</gene>
<comment type="caution">
    <text evidence="2">The sequence shown here is derived from an EMBL/GenBank/DDBJ whole genome shotgun (WGS) entry which is preliminary data.</text>
</comment>
<dbReference type="RefSeq" id="WP_033256068.1">
    <property type="nucleotide sequence ID" value="NZ_BSRX01000014.1"/>
</dbReference>
<dbReference type="EMBL" id="BSRX01000014">
    <property type="protein sequence ID" value="GLW54835.1"/>
    <property type="molecule type" value="Genomic_DNA"/>
</dbReference>
<evidence type="ECO:0000313" key="2">
    <source>
        <dbReference type="EMBL" id="GLW54835.1"/>
    </source>
</evidence>
<dbReference type="AlphaFoldDB" id="A0A9W6PGX4"/>
<evidence type="ECO:0000313" key="3">
    <source>
        <dbReference type="Proteomes" id="UP001165143"/>
    </source>
</evidence>
<evidence type="ECO:0000256" key="1">
    <source>
        <dbReference type="SAM" id="MobiDB-lite"/>
    </source>
</evidence>
<reference evidence="2" key="1">
    <citation type="submission" date="2023-02" db="EMBL/GenBank/DDBJ databases">
        <title>Kitasatospora phosalacinea NBRC 14362.</title>
        <authorList>
            <person name="Ichikawa N."/>
            <person name="Sato H."/>
            <person name="Tonouchi N."/>
        </authorList>
    </citation>
    <scope>NUCLEOTIDE SEQUENCE</scope>
    <source>
        <strain evidence="2">NBRC 14362</strain>
    </source>
</reference>
<proteinExistence type="predicted"/>
<dbReference type="OrthoDB" id="4221705at2"/>